<evidence type="ECO:0000256" key="1">
    <source>
        <dbReference type="SAM" id="MobiDB-lite"/>
    </source>
</evidence>
<feature type="non-terminal residue" evidence="2">
    <location>
        <position position="1"/>
    </location>
</feature>
<protein>
    <submittedName>
        <fullName evidence="2">Uncharacterized protein</fullName>
    </submittedName>
</protein>
<feature type="region of interest" description="Disordered" evidence="1">
    <location>
        <begin position="97"/>
        <end position="120"/>
    </location>
</feature>
<dbReference type="AlphaFoldDB" id="A0ABD2CT77"/>
<gene>
    <name evidence="2" type="ORF">V1477_003779</name>
</gene>
<organism evidence="2 3">
    <name type="scientific">Vespula maculifrons</name>
    <name type="common">Eastern yellow jacket</name>
    <name type="synonym">Wasp</name>
    <dbReference type="NCBI Taxonomy" id="7453"/>
    <lineage>
        <taxon>Eukaryota</taxon>
        <taxon>Metazoa</taxon>
        <taxon>Ecdysozoa</taxon>
        <taxon>Arthropoda</taxon>
        <taxon>Hexapoda</taxon>
        <taxon>Insecta</taxon>
        <taxon>Pterygota</taxon>
        <taxon>Neoptera</taxon>
        <taxon>Endopterygota</taxon>
        <taxon>Hymenoptera</taxon>
        <taxon>Apocrita</taxon>
        <taxon>Aculeata</taxon>
        <taxon>Vespoidea</taxon>
        <taxon>Vespidae</taxon>
        <taxon>Vespinae</taxon>
        <taxon>Vespula</taxon>
    </lineage>
</organism>
<name>A0ABD2CT77_VESMC</name>
<sequence>SVSVSTDGGDGKAHRRRISQASSSGRVGSIIFQHSSSEAWVNAIVVAVNLRYYLPVAKGPKVENGDGNFSFRLRSRKVEKEGFPESQDFEKVIERYYDDEEDDEDSPGNSGYCEKKKGENNEEHAARFTTKISSDRDSPVGDTFSVGKITEIANSYAKLTDFEKEDSELGDWINFLKEGAATITTTRRILYRKHRWKENEYSRRGKEGSVEVLSLLDRGQSDGRRGTSFYEG</sequence>
<keyword evidence="3" id="KW-1185">Reference proteome</keyword>
<accession>A0ABD2CT77</accession>
<feature type="compositionally biased region" description="Acidic residues" evidence="1">
    <location>
        <begin position="97"/>
        <end position="106"/>
    </location>
</feature>
<dbReference type="EMBL" id="JAYRBN010000034">
    <property type="protein sequence ID" value="KAL2747884.1"/>
    <property type="molecule type" value="Genomic_DNA"/>
</dbReference>
<proteinExistence type="predicted"/>
<dbReference type="Proteomes" id="UP001607303">
    <property type="component" value="Unassembled WGS sequence"/>
</dbReference>
<evidence type="ECO:0000313" key="2">
    <source>
        <dbReference type="EMBL" id="KAL2747884.1"/>
    </source>
</evidence>
<comment type="caution">
    <text evidence="2">The sequence shown here is derived from an EMBL/GenBank/DDBJ whole genome shotgun (WGS) entry which is preliminary data.</text>
</comment>
<reference evidence="2 3" key="1">
    <citation type="journal article" date="2024" name="Ann. Entomol. Soc. Am.">
        <title>Genomic analyses of the southern and eastern yellowjacket wasps (Hymenoptera: Vespidae) reveal evolutionary signatures of social life.</title>
        <authorList>
            <person name="Catto M.A."/>
            <person name="Caine P.B."/>
            <person name="Orr S.E."/>
            <person name="Hunt B.G."/>
            <person name="Goodisman M.A.D."/>
        </authorList>
    </citation>
    <scope>NUCLEOTIDE SEQUENCE [LARGE SCALE GENOMIC DNA]</scope>
    <source>
        <strain evidence="2">232</strain>
        <tissue evidence="2">Head and thorax</tissue>
    </source>
</reference>
<evidence type="ECO:0000313" key="3">
    <source>
        <dbReference type="Proteomes" id="UP001607303"/>
    </source>
</evidence>
<feature type="region of interest" description="Disordered" evidence="1">
    <location>
        <begin position="1"/>
        <end position="21"/>
    </location>
</feature>